<dbReference type="AlphaFoldDB" id="A0A3N2CRT1"/>
<dbReference type="Proteomes" id="UP000281738">
    <property type="component" value="Unassembled WGS sequence"/>
</dbReference>
<accession>A0A3N2CRT1</accession>
<dbReference type="InterPro" id="IPR003142">
    <property type="entry name" value="BPL_C"/>
</dbReference>
<keyword evidence="4" id="KW-0092">Biotin</keyword>
<dbReference type="GO" id="GO:0004077">
    <property type="term" value="F:biotin--[biotin carboxyl-carrier protein] ligase activity"/>
    <property type="evidence" value="ECO:0007669"/>
    <property type="project" value="UniProtKB-EC"/>
</dbReference>
<dbReference type="Pfam" id="PF03099">
    <property type="entry name" value="BPL_LplA_LipB"/>
    <property type="match status" value="1"/>
</dbReference>
<dbReference type="Gene3D" id="2.30.30.100">
    <property type="match status" value="1"/>
</dbReference>
<evidence type="ECO:0000313" key="7">
    <source>
        <dbReference type="EMBL" id="ROR90220.1"/>
    </source>
</evidence>
<evidence type="ECO:0000256" key="1">
    <source>
        <dbReference type="ARBA" id="ARBA00022598"/>
    </source>
</evidence>
<dbReference type="PROSITE" id="PS51733">
    <property type="entry name" value="BPL_LPL_CATALYTIC"/>
    <property type="match status" value="1"/>
</dbReference>
<dbReference type="NCBIfam" id="TIGR00121">
    <property type="entry name" value="birA_ligase"/>
    <property type="match status" value="1"/>
</dbReference>
<evidence type="ECO:0000256" key="4">
    <source>
        <dbReference type="ARBA" id="ARBA00023267"/>
    </source>
</evidence>
<gene>
    <name evidence="7" type="ORF">EDD33_1055</name>
</gene>
<dbReference type="SUPFAM" id="SSF50037">
    <property type="entry name" value="C-terminal domain of transcriptional repressors"/>
    <property type="match status" value="1"/>
</dbReference>
<dbReference type="SUPFAM" id="SSF55681">
    <property type="entry name" value="Class II aaRS and biotin synthetases"/>
    <property type="match status" value="1"/>
</dbReference>
<keyword evidence="2" id="KW-0547">Nucleotide-binding</keyword>
<keyword evidence="1 7" id="KW-0436">Ligase</keyword>
<dbReference type="InterPro" id="IPR008988">
    <property type="entry name" value="Transcriptional_repressor_C"/>
</dbReference>
<dbReference type="Pfam" id="PF02237">
    <property type="entry name" value="BPL_C"/>
    <property type="match status" value="1"/>
</dbReference>
<dbReference type="CDD" id="cd16442">
    <property type="entry name" value="BPL"/>
    <property type="match status" value="1"/>
</dbReference>
<sequence length="266" mass="27425">MNAEQPRRPPLDAAAVGATGRWRVEVVESSGSTNADVAQRYAGGETGGLVLVAEHQTAGRGRLGREWVSPARSSLTVSFLLVPAADVAPARWGWLPLATGLATAAAVRRTTGVDVALKWPNDVLADDGRKLGGILLERVDRDGTPAAVIGIGLNCSQSQDELPVPGATSLALVGAADVDRARVLGALVEELDGSLERWAGGEDLRAAYVGECATLGRQVRVTVPGGEVLGEAVDVDADGRLVVRTEAGEEHLGAGDVVHVRPAGAS</sequence>
<dbReference type="InterPro" id="IPR004143">
    <property type="entry name" value="BPL_LPL_catalytic"/>
</dbReference>
<feature type="domain" description="BPL/LPL catalytic" evidence="6">
    <location>
        <begin position="18"/>
        <end position="199"/>
    </location>
</feature>
<dbReference type="EMBL" id="RKHO01000001">
    <property type="protein sequence ID" value="ROR90220.1"/>
    <property type="molecule type" value="Genomic_DNA"/>
</dbReference>
<evidence type="ECO:0000259" key="6">
    <source>
        <dbReference type="PROSITE" id="PS51733"/>
    </source>
</evidence>
<dbReference type="InterPro" id="IPR004408">
    <property type="entry name" value="Biotin_CoA_COase_ligase"/>
</dbReference>
<dbReference type="EC" id="6.3.4.15" evidence="5"/>
<proteinExistence type="predicted"/>
<dbReference type="Gene3D" id="3.30.930.10">
    <property type="entry name" value="Bira Bifunctional Protein, Domain 2"/>
    <property type="match status" value="1"/>
</dbReference>
<keyword evidence="8" id="KW-1185">Reference proteome</keyword>
<protein>
    <recommendedName>
        <fullName evidence="5">biotin--[biotin carboxyl-carrier protein] ligase</fullName>
        <ecNumber evidence="5">6.3.4.15</ecNumber>
    </recommendedName>
</protein>
<dbReference type="OrthoDB" id="9807064at2"/>
<dbReference type="InterPro" id="IPR045864">
    <property type="entry name" value="aa-tRNA-synth_II/BPL/LPL"/>
</dbReference>
<reference evidence="7 8" key="1">
    <citation type="submission" date="2018-11" db="EMBL/GenBank/DDBJ databases">
        <title>Sequencing the genomes of 1000 actinobacteria strains.</title>
        <authorList>
            <person name="Klenk H.-P."/>
        </authorList>
    </citation>
    <scope>NUCLEOTIDE SEQUENCE [LARGE SCALE GENOMIC DNA]</scope>
    <source>
        <strain evidence="7 8">DSM 12652</strain>
    </source>
</reference>
<evidence type="ECO:0000256" key="5">
    <source>
        <dbReference type="ARBA" id="ARBA00024227"/>
    </source>
</evidence>
<dbReference type="RefSeq" id="WP_123389405.1">
    <property type="nucleotide sequence ID" value="NZ_RKHO01000001.1"/>
</dbReference>
<dbReference type="GO" id="GO:0005737">
    <property type="term" value="C:cytoplasm"/>
    <property type="evidence" value="ECO:0007669"/>
    <property type="project" value="TreeGrafter"/>
</dbReference>
<dbReference type="PANTHER" id="PTHR12835:SF5">
    <property type="entry name" value="BIOTIN--PROTEIN LIGASE"/>
    <property type="match status" value="1"/>
</dbReference>
<comment type="caution">
    <text evidence="7">The sequence shown here is derived from an EMBL/GenBank/DDBJ whole genome shotgun (WGS) entry which is preliminary data.</text>
</comment>
<name>A0A3N2CRT1_9ACTN</name>
<keyword evidence="3" id="KW-0067">ATP-binding</keyword>
<dbReference type="GO" id="GO:0005524">
    <property type="term" value="F:ATP binding"/>
    <property type="evidence" value="ECO:0007669"/>
    <property type="project" value="UniProtKB-KW"/>
</dbReference>
<evidence type="ECO:0000256" key="2">
    <source>
        <dbReference type="ARBA" id="ARBA00022741"/>
    </source>
</evidence>
<dbReference type="PANTHER" id="PTHR12835">
    <property type="entry name" value="BIOTIN PROTEIN LIGASE"/>
    <property type="match status" value="1"/>
</dbReference>
<evidence type="ECO:0000256" key="3">
    <source>
        <dbReference type="ARBA" id="ARBA00022840"/>
    </source>
</evidence>
<evidence type="ECO:0000313" key="8">
    <source>
        <dbReference type="Proteomes" id="UP000281738"/>
    </source>
</evidence>
<organism evidence="7 8">
    <name type="scientific">Nocardioides aurantiacus</name>
    <dbReference type="NCBI Taxonomy" id="86796"/>
    <lineage>
        <taxon>Bacteria</taxon>
        <taxon>Bacillati</taxon>
        <taxon>Actinomycetota</taxon>
        <taxon>Actinomycetes</taxon>
        <taxon>Propionibacteriales</taxon>
        <taxon>Nocardioidaceae</taxon>
        <taxon>Nocardioides</taxon>
    </lineage>
</organism>